<keyword evidence="2" id="KW-1185">Reference proteome</keyword>
<sequence>MFGSMAVFTAVVLAAAWPAALAAKLVLLAVALAPTLLAVRSRANAGKARSVADEAIERAMLAAAEEVVARAPHGMTAAELATRLKIDESRGDALLTRLAVHDRTRVDVGDDAEVRYSVRGTTLDTAGVRVKGGDDAALMDRDLDQNLDLELADDSARKTRGSR</sequence>
<gene>
    <name evidence="1" type="ORF">AKJ09_10404</name>
</gene>
<reference evidence="1 2" key="1">
    <citation type="submission" date="2015-08" db="EMBL/GenBank/DDBJ databases">
        <authorList>
            <person name="Babu N.S."/>
            <person name="Beckwith C.J."/>
            <person name="Beseler K.G."/>
            <person name="Brison A."/>
            <person name="Carone J.V."/>
            <person name="Caskin T.P."/>
            <person name="Diamond M."/>
            <person name="Durham M.E."/>
            <person name="Foxe J.M."/>
            <person name="Go M."/>
            <person name="Henderson B.A."/>
            <person name="Jones I.B."/>
            <person name="McGettigan J.A."/>
            <person name="Micheletti S.J."/>
            <person name="Nasrallah M.E."/>
            <person name="Ortiz D."/>
            <person name="Piller C.R."/>
            <person name="Privatt S.R."/>
            <person name="Schneider S.L."/>
            <person name="Sharp S."/>
            <person name="Smith T.C."/>
            <person name="Stanton J.D."/>
            <person name="Ullery H.E."/>
            <person name="Wilson R.J."/>
            <person name="Serrano M.G."/>
            <person name="Buck G."/>
            <person name="Lee V."/>
            <person name="Wang Y."/>
            <person name="Carvalho R."/>
            <person name="Voegtly L."/>
            <person name="Shi R."/>
            <person name="Duckworth R."/>
            <person name="Johnson A."/>
            <person name="Loviza R."/>
            <person name="Walstead R."/>
            <person name="Shah Z."/>
            <person name="Kiflezghi M."/>
            <person name="Wade K."/>
            <person name="Ball S.L."/>
            <person name="Bradley K.W."/>
            <person name="Asai D.J."/>
            <person name="Bowman C.A."/>
            <person name="Russell D.A."/>
            <person name="Pope W.H."/>
            <person name="Jacobs-Sera D."/>
            <person name="Hendrix R.W."/>
            <person name="Hatfull G.F."/>
        </authorList>
    </citation>
    <scope>NUCLEOTIDE SEQUENCE [LARGE SCALE GENOMIC DNA]</scope>
    <source>
        <strain evidence="1 2">DSM 27648</strain>
    </source>
</reference>
<protein>
    <submittedName>
        <fullName evidence="1">Uncharacterized protein</fullName>
    </submittedName>
</protein>
<dbReference type="Proteomes" id="UP000064967">
    <property type="component" value="Chromosome"/>
</dbReference>
<dbReference type="AlphaFoldDB" id="A0A0K1QDA0"/>
<dbReference type="STRING" id="1391654.AKJ09_10404"/>
<name>A0A0K1QDA0_9BACT</name>
<proteinExistence type="predicted"/>
<dbReference type="EMBL" id="CP012333">
    <property type="protein sequence ID" value="AKV03741.1"/>
    <property type="molecule type" value="Genomic_DNA"/>
</dbReference>
<organism evidence="1 2">
    <name type="scientific">Labilithrix luteola</name>
    <dbReference type="NCBI Taxonomy" id="1391654"/>
    <lineage>
        <taxon>Bacteria</taxon>
        <taxon>Pseudomonadati</taxon>
        <taxon>Myxococcota</taxon>
        <taxon>Polyangia</taxon>
        <taxon>Polyangiales</taxon>
        <taxon>Labilitrichaceae</taxon>
        <taxon>Labilithrix</taxon>
    </lineage>
</organism>
<evidence type="ECO:0000313" key="1">
    <source>
        <dbReference type="EMBL" id="AKV03741.1"/>
    </source>
</evidence>
<accession>A0A0K1QDA0</accession>
<dbReference type="KEGG" id="llu:AKJ09_10404"/>
<evidence type="ECO:0000313" key="2">
    <source>
        <dbReference type="Proteomes" id="UP000064967"/>
    </source>
</evidence>